<dbReference type="InterPro" id="IPR012338">
    <property type="entry name" value="Beta-lactam/transpept-like"/>
</dbReference>
<gene>
    <name evidence="3" type="ORF">FHS99_001130</name>
</gene>
<proteinExistence type="predicted"/>
<evidence type="ECO:0000313" key="4">
    <source>
        <dbReference type="Proteomes" id="UP000546701"/>
    </source>
</evidence>
<dbReference type="EMBL" id="JACIJR010000002">
    <property type="protein sequence ID" value="MBB5728660.1"/>
    <property type="molecule type" value="Genomic_DNA"/>
</dbReference>
<sequence length="348" mass="36689">MMRDLEAVADAAFGAAAAHVADGRIPGAVLGIVTADGARAVRVAGLAQRLPVPEPLTADHWFDLASVSKVIATTTFVLRLAEEGRIDLDQPLTDAIPDLRQYDVGGAAERRLTFRDCLVHRTFLPAVEPIYTYGDDPARLRAFVLQREWRHGPPVYSDINFILLGIAVERLTGAGLDALPLGDGLSWGPPPGPAVATEFCQWRGRVLSGEVHDENCAAMGGRTGHAGLFGTVDGVLGYAQGLLDGSGATPKMLAAIRTPVEGHRTAGWEIRYPGWSGGQACSATTIGHTGFTGTGLWVDFDRGVAWTLLTNRVHPTRHFDSGIFTLRPATGDALVAALGSGLVGGGEG</sequence>
<evidence type="ECO:0000259" key="2">
    <source>
        <dbReference type="Pfam" id="PF00144"/>
    </source>
</evidence>
<dbReference type="AlphaFoldDB" id="A0A7W9F2N0"/>
<dbReference type="InterPro" id="IPR001466">
    <property type="entry name" value="Beta-lactam-related"/>
</dbReference>
<dbReference type="Pfam" id="PF00144">
    <property type="entry name" value="Beta-lactamase"/>
    <property type="match status" value="1"/>
</dbReference>
<dbReference type="InterPro" id="IPR050789">
    <property type="entry name" value="Diverse_Enzym_Activities"/>
</dbReference>
<dbReference type="Proteomes" id="UP000546701">
    <property type="component" value="Unassembled WGS sequence"/>
</dbReference>
<comment type="caution">
    <text evidence="3">The sequence shown here is derived from an EMBL/GenBank/DDBJ whole genome shotgun (WGS) entry which is preliminary data.</text>
</comment>
<keyword evidence="4" id="KW-1185">Reference proteome</keyword>
<dbReference type="GO" id="GO:0016787">
    <property type="term" value="F:hydrolase activity"/>
    <property type="evidence" value="ECO:0007669"/>
    <property type="project" value="UniProtKB-KW"/>
</dbReference>
<name>A0A7W9F2N0_9SPHN</name>
<organism evidence="3 4">
    <name type="scientific">Sphingomonas prati</name>
    <dbReference type="NCBI Taxonomy" id="1843237"/>
    <lineage>
        <taxon>Bacteria</taxon>
        <taxon>Pseudomonadati</taxon>
        <taxon>Pseudomonadota</taxon>
        <taxon>Alphaproteobacteria</taxon>
        <taxon>Sphingomonadales</taxon>
        <taxon>Sphingomonadaceae</taxon>
        <taxon>Sphingomonas</taxon>
    </lineage>
</organism>
<dbReference type="PANTHER" id="PTHR43283">
    <property type="entry name" value="BETA-LACTAMASE-RELATED"/>
    <property type="match status" value="1"/>
</dbReference>
<keyword evidence="1" id="KW-0378">Hydrolase</keyword>
<evidence type="ECO:0000256" key="1">
    <source>
        <dbReference type="ARBA" id="ARBA00022801"/>
    </source>
</evidence>
<reference evidence="3 4" key="1">
    <citation type="submission" date="2020-08" db="EMBL/GenBank/DDBJ databases">
        <title>Genomic Encyclopedia of Type Strains, Phase IV (KMG-IV): sequencing the most valuable type-strain genomes for metagenomic binning, comparative biology and taxonomic classification.</title>
        <authorList>
            <person name="Goeker M."/>
        </authorList>
    </citation>
    <scope>NUCLEOTIDE SEQUENCE [LARGE SCALE GENOMIC DNA]</scope>
    <source>
        <strain evidence="3 4">DSM 103336</strain>
    </source>
</reference>
<dbReference type="SUPFAM" id="SSF56601">
    <property type="entry name" value="beta-lactamase/transpeptidase-like"/>
    <property type="match status" value="1"/>
</dbReference>
<dbReference type="Gene3D" id="3.40.710.10">
    <property type="entry name" value="DD-peptidase/beta-lactamase superfamily"/>
    <property type="match status" value="1"/>
</dbReference>
<accession>A0A7W9F2N0</accession>
<dbReference type="RefSeq" id="WP_375781490.1">
    <property type="nucleotide sequence ID" value="NZ_JACIJR010000002.1"/>
</dbReference>
<feature type="domain" description="Beta-lactamase-related" evidence="2">
    <location>
        <begin position="17"/>
        <end position="319"/>
    </location>
</feature>
<protein>
    <submittedName>
        <fullName evidence="3">CubicO group peptidase (Beta-lactamase class C family)</fullName>
    </submittedName>
</protein>
<dbReference type="PANTHER" id="PTHR43283:SF11">
    <property type="entry name" value="BETA-LACTAMASE-RELATED DOMAIN-CONTAINING PROTEIN"/>
    <property type="match status" value="1"/>
</dbReference>
<evidence type="ECO:0000313" key="3">
    <source>
        <dbReference type="EMBL" id="MBB5728660.1"/>
    </source>
</evidence>